<dbReference type="AlphaFoldDB" id="A0A0E9PT12"/>
<proteinExistence type="predicted"/>
<name>A0A0E9PT12_ANGAN</name>
<evidence type="ECO:0000313" key="1">
    <source>
        <dbReference type="EMBL" id="JAH07649.1"/>
    </source>
</evidence>
<protein>
    <submittedName>
        <fullName evidence="1">Uncharacterized protein</fullName>
    </submittedName>
</protein>
<sequence length="56" mass="6212">MGLEEGTIHTTTFNGKITQKRDDTTYASGTVPNFADWINLRNSNDDAKKVLLAPML</sequence>
<accession>A0A0E9PT12</accession>
<organism evidence="1">
    <name type="scientific">Anguilla anguilla</name>
    <name type="common">European freshwater eel</name>
    <name type="synonym">Muraena anguilla</name>
    <dbReference type="NCBI Taxonomy" id="7936"/>
    <lineage>
        <taxon>Eukaryota</taxon>
        <taxon>Metazoa</taxon>
        <taxon>Chordata</taxon>
        <taxon>Craniata</taxon>
        <taxon>Vertebrata</taxon>
        <taxon>Euteleostomi</taxon>
        <taxon>Actinopterygii</taxon>
        <taxon>Neopterygii</taxon>
        <taxon>Teleostei</taxon>
        <taxon>Anguilliformes</taxon>
        <taxon>Anguillidae</taxon>
        <taxon>Anguilla</taxon>
    </lineage>
</organism>
<dbReference type="EMBL" id="GBXM01100928">
    <property type="protein sequence ID" value="JAH07649.1"/>
    <property type="molecule type" value="Transcribed_RNA"/>
</dbReference>
<reference evidence="1" key="2">
    <citation type="journal article" date="2015" name="Fish Shellfish Immunol.">
        <title>Early steps in the European eel (Anguilla anguilla)-Vibrio vulnificus interaction in the gills: Role of the RtxA13 toxin.</title>
        <authorList>
            <person name="Callol A."/>
            <person name="Pajuelo D."/>
            <person name="Ebbesson L."/>
            <person name="Teles M."/>
            <person name="MacKenzie S."/>
            <person name="Amaro C."/>
        </authorList>
    </citation>
    <scope>NUCLEOTIDE SEQUENCE</scope>
</reference>
<reference evidence="1" key="1">
    <citation type="submission" date="2014-11" db="EMBL/GenBank/DDBJ databases">
        <authorList>
            <person name="Amaro Gonzalez C."/>
        </authorList>
    </citation>
    <scope>NUCLEOTIDE SEQUENCE</scope>
</reference>